<evidence type="ECO:0000256" key="5">
    <source>
        <dbReference type="ARBA" id="ARBA00022737"/>
    </source>
</evidence>
<evidence type="ECO:0000256" key="10">
    <source>
        <dbReference type="ARBA" id="ARBA00054707"/>
    </source>
</evidence>
<dbReference type="PANTHER" id="PTHR24089">
    <property type="entry name" value="SOLUTE CARRIER FAMILY 25"/>
    <property type="match status" value="1"/>
</dbReference>
<keyword evidence="3 12" id="KW-0813">Transport</keyword>
<evidence type="ECO:0000256" key="7">
    <source>
        <dbReference type="ARBA" id="ARBA00022989"/>
    </source>
</evidence>
<dbReference type="Gene3D" id="1.50.40.10">
    <property type="entry name" value="Mitochondrial carrier domain"/>
    <property type="match status" value="1"/>
</dbReference>
<evidence type="ECO:0000256" key="6">
    <source>
        <dbReference type="ARBA" id="ARBA00022792"/>
    </source>
</evidence>
<evidence type="ECO:0000256" key="11">
    <source>
        <dbReference type="PROSITE-ProRule" id="PRU00282"/>
    </source>
</evidence>
<gene>
    <name evidence="13" type="ORF">SI8410_15019455</name>
</gene>
<dbReference type="InterPro" id="IPR023395">
    <property type="entry name" value="MCP_dom_sf"/>
</dbReference>
<comment type="subcellular location">
    <subcellularLocation>
        <location evidence="1">Mitochondrion inner membrane</location>
        <topology evidence="1">Multi-pass membrane protein</topology>
    </subcellularLocation>
</comment>
<evidence type="ECO:0000256" key="3">
    <source>
        <dbReference type="ARBA" id="ARBA00022448"/>
    </source>
</evidence>
<evidence type="ECO:0000256" key="2">
    <source>
        <dbReference type="ARBA" id="ARBA00006375"/>
    </source>
</evidence>
<keyword evidence="8" id="KW-0496">Mitochondrion</keyword>
<evidence type="ECO:0000256" key="8">
    <source>
        <dbReference type="ARBA" id="ARBA00023128"/>
    </source>
</evidence>
<dbReference type="EMBL" id="LR746278">
    <property type="protein sequence ID" value="CAA7408777.1"/>
    <property type="molecule type" value="Genomic_DNA"/>
</dbReference>
<keyword evidence="4 11" id="KW-0812">Transmembrane</keyword>
<evidence type="ECO:0000256" key="4">
    <source>
        <dbReference type="ARBA" id="ARBA00022692"/>
    </source>
</evidence>
<dbReference type="InterPro" id="IPR002067">
    <property type="entry name" value="MCP"/>
</dbReference>
<sequence length="378" mass="41084">MPRRPASVGELEKYFPDLAAPGGGDELFLANEMKQSLFRASFPASRFSSVLLSGGRSFRGPAFAAITHSPAAAEEDGKPSSESVKLGGRNSWTDMPKFLLAGAVSTIISRTCVAPLERIKLECIIRGPGHSLPGIVLRIWKSEGPWGFWKGNVLNLFRMIPFKSINFVCYDMYCDCLLRLPGKTEISNHDRLVAGGISGVAATVVCLPLDTIRTRLIAPGGELLGGVEGCFLHMVRNEGFLSLYKGLAPALISMGPSSAIFYAVYDMLKAFDLSHRQRRRRNGDRAAVEVGVARRLVYGAVAGACAETVTYPLEVLRRQLQLQRRAGMGMAAAFVRLIERDGVPSLFAGLLPSALQVLPSAALSYLFYELMKSILKVN</sequence>
<dbReference type="GO" id="GO:0055085">
    <property type="term" value="P:transmembrane transport"/>
    <property type="evidence" value="ECO:0007669"/>
    <property type="project" value="InterPro"/>
</dbReference>
<evidence type="ECO:0000313" key="14">
    <source>
        <dbReference type="Proteomes" id="UP000663760"/>
    </source>
</evidence>
<dbReference type="SUPFAM" id="SSF103506">
    <property type="entry name" value="Mitochondrial carrier"/>
    <property type="match status" value="1"/>
</dbReference>
<dbReference type="OrthoDB" id="270584at2759"/>
<keyword evidence="9 11" id="KW-0472">Membrane</keyword>
<dbReference type="FunFam" id="1.50.40.10:FF:000098">
    <property type="entry name" value="Mitochondrial substrate carrier family protein"/>
    <property type="match status" value="1"/>
</dbReference>
<comment type="function">
    <text evidence="10">Probable mitochondrial adenylate carrier that catalyzes the transport of ATP, ADP and AMP.</text>
</comment>
<dbReference type="GO" id="GO:0015748">
    <property type="term" value="P:organophosphate ester transport"/>
    <property type="evidence" value="ECO:0007669"/>
    <property type="project" value="UniProtKB-ARBA"/>
</dbReference>
<dbReference type="GO" id="GO:0015711">
    <property type="term" value="P:organic anion transport"/>
    <property type="evidence" value="ECO:0007669"/>
    <property type="project" value="UniProtKB-ARBA"/>
</dbReference>
<dbReference type="PROSITE" id="PS50920">
    <property type="entry name" value="SOLCAR"/>
    <property type="match status" value="3"/>
</dbReference>
<feature type="repeat" description="Solcar" evidence="11">
    <location>
        <begin position="290"/>
        <end position="374"/>
    </location>
</feature>
<evidence type="ECO:0000256" key="12">
    <source>
        <dbReference type="RuleBase" id="RU000488"/>
    </source>
</evidence>
<keyword evidence="14" id="KW-1185">Reference proteome</keyword>
<keyword evidence="6" id="KW-0999">Mitochondrion inner membrane</keyword>
<keyword evidence="5" id="KW-0677">Repeat</keyword>
<evidence type="ECO:0000256" key="9">
    <source>
        <dbReference type="ARBA" id="ARBA00023136"/>
    </source>
</evidence>
<evidence type="ECO:0000256" key="1">
    <source>
        <dbReference type="ARBA" id="ARBA00004448"/>
    </source>
</evidence>
<dbReference type="Proteomes" id="UP000663760">
    <property type="component" value="Chromosome 15"/>
</dbReference>
<feature type="repeat" description="Solcar" evidence="11">
    <location>
        <begin position="186"/>
        <end position="271"/>
    </location>
</feature>
<dbReference type="InterPro" id="IPR018108">
    <property type="entry name" value="MCP_transmembrane"/>
</dbReference>
<dbReference type="AlphaFoldDB" id="A0A7I8LFJ4"/>
<dbReference type="PRINTS" id="PR00926">
    <property type="entry name" value="MITOCARRIER"/>
</dbReference>
<evidence type="ECO:0000313" key="13">
    <source>
        <dbReference type="EMBL" id="CAA7408777.1"/>
    </source>
</evidence>
<organism evidence="13 14">
    <name type="scientific">Spirodela intermedia</name>
    <name type="common">Intermediate duckweed</name>
    <dbReference type="NCBI Taxonomy" id="51605"/>
    <lineage>
        <taxon>Eukaryota</taxon>
        <taxon>Viridiplantae</taxon>
        <taxon>Streptophyta</taxon>
        <taxon>Embryophyta</taxon>
        <taxon>Tracheophyta</taxon>
        <taxon>Spermatophyta</taxon>
        <taxon>Magnoliopsida</taxon>
        <taxon>Liliopsida</taxon>
        <taxon>Araceae</taxon>
        <taxon>Lemnoideae</taxon>
        <taxon>Spirodela</taxon>
    </lineage>
</organism>
<proteinExistence type="inferred from homology"/>
<accession>A0A7I8LFJ4</accession>
<dbReference type="Pfam" id="PF00153">
    <property type="entry name" value="Mito_carr"/>
    <property type="match status" value="3"/>
</dbReference>
<reference evidence="13" key="1">
    <citation type="submission" date="2020-02" db="EMBL/GenBank/DDBJ databases">
        <authorList>
            <person name="Scholz U."/>
            <person name="Mascher M."/>
            <person name="Fiebig A."/>
        </authorList>
    </citation>
    <scope>NUCLEOTIDE SEQUENCE</scope>
</reference>
<keyword evidence="7" id="KW-1133">Transmembrane helix</keyword>
<protein>
    <submittedName>
        <fullName evidence="13">Uncharacterized protein</fullName>
    </submittedName>
</protein>
<name>A0A7I8LFJ4_SPIIN</name>
<feature type="repeat" description="Solcar" evidence="11">
    <location>
        <begin position="93"/>
        <end position="176"/>
    </location>
</feature>
<comment type="similarity">
    <text evidence="2 12">Belongs to the mitochondrial carrier (TC 2.A.29) family.</text>
</comment>
<dbReference type="GO" id="GO:0005743">
    <property type="term" value="C:mitochondrial inner membrane"/>
    <property type="evidence" value="ECO:0007669"/>
    <property type="project" value="UniProtKB-SubCell"/>
</dbReference>